<proteinExistence type="predicted"/>
<feature type="compositionally biased region" description="Low complexity" evidence="1">
    <location>
        <begin position="234"/>
        <end position="245"/>
    </location>
</feature>
<dbReference type="RefSeq" id="XP_033456683.1">
    <property type="nucleotide sequence ID" value="XM_033608864.1"/>
</dbReference>
<dbReference type="OrthoDB" id="3650824at2759"/>
<reference evidence="3" key="3">
    <citation type="submission" date="2025-08" db="UniProtKB">
        <authorList>
            <consortium name="RefSeq"/>
        </authorList>
    </citation>
    <scope>IDENTIFICATION</scope>
    <source>
        <strain evidence="3">CBS 342.82</strain>
    </source>
</reference>
<evidence type="ECO:0000256" key="1">
    <source>
        <dbReference type="SAM" id="MobiDB-lite"/>
    </source>
</evidence>
<evidence type="ECO:0000313" key="3">
    <source>
        <dbReference type="RefSeq" id="XP_033456683.1"/>
    </source>
</evidence>
<feature type="region of interest" description="Disordered" evidence="1">
    <location>
        <begin position="1"/>
        <end position="25"/>
    </location>
</feature>
<reference evidence="3" key="2">
    <citation type="submission" date="2020-04" db="EMBL/GenBank/DDBJ databases">
        <authorList>
            <consortium name="NCBI Genome Project"/>
        </authorList>
    </citation>
    <scope>NUCLEOTIDE SEQUENCE</scope>
    <source>
        <strain evidence="3">CBS 342.82</strain>
    </source>
</reference>
<accession>A0A6J3LYE7</accession>
<feature type="compositionally biased region" description="Basic and acidic residues" evidence="1">
    <location>
        <begin position="357"/>
        <end position="382"/>
    </location>
</feature>
<reference evidence="3" key="1">
    <citation type="submission" date="2020-01" db="EMBL/GenBank/DDBJ databases">
        <authorList>
            <consortium name="DOE Joint Genome Institute"/>
            <person name="Haridas S."/>
            <person name="Albert R."/>
            <person name="Binder M."/>
            <person name="Bloem J."/>
            <person name="Labutti K."/>
            <person name="Salamov A."/>
            <person name="Andreopoulos B."/>
            <person name="Baker S.E."/>
            <person name="Barry K."/>
            <person name="Bills G."/>
            <person name="Bluhm B.H."/>
            <person name="Cannon C."/>
            <person name="Castanera R."/>
            <person name="Culley D.E."/>
            <person name="Daum C."/>
            <person name="Ezra D."/>
            <person name="Gonzalez J.B."/>
            <person name="Henrissat B."/>
            <person name="Kuo A."/>
            <person name="Liang C."/>
            <person name="Lipzen A."/>
            <person name="Lutzoni F."/>
            <person name="Magnuson J."/>
            <person name="Mondo S."/>
            <person name="Nolan M."/>
            <person name="Ohm R."/>
            <person name="Pangilinan J."/>
            <person name="Park H.-J."/>
            <person name="Ramirez L."/>
            <person name="Alfaro M."/>
            <person name="Sun H."/>
            <person name="Tritt A."/>
            <person name="Yoshinaga Y."/>
            <person name="Zwiers L.-H."/>
            <person name="Turgeon B.G."/>
            <person name="Goodwin S.B."/>
            <person name="Spatafora J.W."/>
            <person name="Crous P.W."/>
            <person name="Grigoriev I.V."/>
        </authorList>
    </citation>
    <scope>NUCLEOTIDE SEQUENCE</scope>
    <source>
        <strain evidence="3">CBS 342.82</strain>
    </source>
</reference>
<feature type="compositionally biased region" description="Polar residues" evidence="1">
    <location>
        <begin position="286"/>
        <end position="295"/>
    </location>
</feature>
<sequence length="382" mass="38066">MSETTGTGEKVPATAASTTTDTTPSSAFIPTGDAVNFALFPIQSTIAAVDTADKNPAAPAATAEQKQIHDEGIAHINAKLDETIVPADATASTSAALPTEPPASNPGAEDPSGGISAGAGGVSGAAHKDVPNPNTTATGATGPNNEKRKSVIGTFKGFLGLDKRSKSNTAAADDTYVGAATAAVTAAAASVTATAAAATETVQQYTGTAATTTTEEKKDIGYEPSTAANTEPIAAAGTTVAEPAAQPTDKVTAEEVAESADPTSKKADAENEVNTDGAADKPPQEASGNPATRTNPDAIPTAGGKKVGEDTWGESEVIPEVPDVKEEDVAANTAANTGSATAGPSATTAETKTAEAQPKEKGKFLQKLKEKLPIGKSKKADK</sequence>
<dbReference type="AlphaFoldDB" id="A0A6J3LYE7"/>
<keyword evidence="2" id="KW-1185">Reference proteome</keyword>
<gene>
    <name evidence="3" type="ORF">K489DRAFT_71629</name>
</gene>
<feature type="region of interest" description="Disordered" evidence="1">
    <location>
        <begin position="232"/>
        <end position="382"/>
    </location>
</feature>
<feature type="compositionally biased region" description="Low complexity" evidence="1">
    <location>
        <begin position="12"/>
        <end position="25"/>
    </location>
</feature>
<name>A0A6J3LYE7_9PEZI</name>
<evidence type="ECO:0000313" key="2">
    <source>
        <dbReference type="Proteomes" id="UP000504637"/>
    </source>
</evidence>
<organism evidence="3">
    <name type="scientific">Dissoconium aciculare CBS 342.82</name>
    <dbReference type="NCBI Taxonomy" id="1314786"/>
    <lineage>
        <taxon>Eukaryota</taxon>
        <taxon>Fungi</taxon>
        <taxon>Dikarya</taxon>
        <taxon>Ascomycota</taxon>
        <taxon>Pezizomycotina</taxon>
        <taxon>Dothideomycetes</taxon>
        <taxon>Dothideomycetidae</taxon>
        <taxon>Mycosphaerellales</taxon>
        <taxon>Dissoconiaceae</taxon>
        <taxon>Dissoconium</taxon>
    </lineage>
</organism>
<feature type="compositionally biased region" description="Low complexity" evidence="1">
    <location>
        <begin position="131"/>
        <end position="144"/>
    </location>
</feature>
<dbReference type="Proteomes" id="UP000504637">
    <property type="component" value="Unplaced"/>
</dbReference>
<feature type="compositionally biased region" description="Low complexity" evidence="1">
    <location>
        <begin position="330"/>
        <end position="356"/>
    </location>
</feature>
<protein>
    <submittedName>
        <fullName evidence="3">Uncharacterized protein</fullName>
    </submittedName>
</protein>
<dbReference type="GeneID" id="54366665"/>
<feature type="region of interest" description="Disordered" evidence="1">
    <location>
        <begin position="91"/>
        <end position="149"/>
    </location>
</feature>